<dbReference type="AlphaFoldDB" id="A0A7J7BUW6"/>
<reference evidence="1 2" key="1">
    <citation type="journal article" date="2020" name="Nat. Commun.">
        <title>Genome of Tripterygium wilfordii and identification of cytochrome P450 involved in triptolide biosynthesis.</title>
        <authorList>
            <person name="Tu L."/>
            <person name="Su P."/>
            <person name="Zhang Z."/>
            <person name="Gao L."/>
            <person name="Wang J."/>
            <person name="Hu T."/>
            <person name="Zhou J."/>
            <person name="Zhang Y."/>
            <person name="Zhao Y."/>
            <person name="Liu Y."/>
            <person name="Song Y."/>
            <person name="Tong Y."/>
            <person name="Lu Y."/>
            <person name="Yang J."/>
            <person name="Xu C."/>
            <person name="Jia M."/>
            <person name="Peters R.J."/>
            <person name="Huang L."/>
            <person name="Gao W."/>
        </authorList>
    </citation>
    <scope>NUCLEOTIDE SEQUENCE [LARGE SCALE GENOMIC DNA]</scope>
    <source>
        <strain evidence="2">cv. XIE 37</strain>
        <tissue evidence="1">Leaf</tissue>
    </source>
</reference>
<comment type="caution">
    <text evidence="1">The sequence shown here is derived from an EMBL/GenBank/DDBJ whole genome shotgun (WGS) entry which is preliminary data.</text>
</comment>
<keyword evidence="2" id="KW-1185">Reference proteome</keyword>
<accession>A0A7J7BUW6</accession>
<gene>
    <name evidence="1" type="ORF">HS088_TW23G00388</name>
</gene>
<dbReference type="InParanoid" id="A0A7J7BUW6"/>
<name>A0A7J7BUW6_TRIWF</name>
<evidence type="ECO:0000313" key="2">
    <source>
        <dbReference type="Proteomes" id="UP000593562"/>
    </source>
</evidence>
<dbReference type="Proteomes" id="UP000593562">
    <property type="component" value="Unassembled WGS sequence"/>
</dbReference>
<proteinExistence type="predicted"/>
<sequence length="134" mass="15377">MEITIWIGLGFYQTQIYESGIGPVNDRPSNGIRKRKYTRNSPIECVRASKKTKMEKEKVCKICKRSYSPSSNTSSSCRFHPSFFVCRRHDDQKRYYELGPNDPPYAAKFYDCCGAEDPETSGCTTGFHVSYDDD</sequence>
<dbReference type="PANTHER" id="PTHR35106">
    <property type="entry name" value="BNAA07G25190D PROTEIN"/>
    <property type="match status" value="1"/>
</dbReference>
<protein>
    <submittedName>
        <fullName evidence="1">Uncharacterized protein</fullName>
    </submittedName>
</protein>
<dbReference type="PANTHER" id="PTHR35106:SF1">
    <property type="entry name" value="CHORD DOMAIN-CONTAINING PROTEIN"/>
    <property type="match status" value="1"/>
</dbReference>
<dbReference type="EMBL" id="JAAARO010000023">
    <property type="protein sequence ID" value="KAF5725661.1"/>
    <property type="molecule type" value="Genomic_DNA"/>
</dbReference>
<evidence type="ECO:0000313" key="1">
    <source>
        <dbReference type="EMBL" id="KAF5725661.1"/>
    </source>
</evidence>
<dbReference type="FunCoup" id="A0A7J7BUW6">
    <property type="interactions" value="365"/>
</dbReference>
<organism evidence="1 2">
    <name type="scientific">Tripterygium wilfordii</name>
    <name type="common">Thunder God vine</name>
    <dbReference type="NCBI Taxonomy" id="458696"/>
    <lineage>
        <taxon>Eukaryota</taxon>
        <taxon>Viridiplantae</taxon>
        <taxon>Streptophyta</taxon>
        <taxon>Embryophyta</taxon>
        <taxon>Tracheophyta</taxon>
        <taxon>Spermatophyta</taxon>
        <taxon>Magnoliopsida</taxon>
        <taxon>eudicotyledons</taxon>
        <taxon>Gunneridae</taxon>
        <taxon>Pentapetalae</taxon>
        <taxon>rosids</taxon>
        <taxon>fabids</taxon>
        <taxon>Celastrales</taxon>
        <taxon>Celastraceae</taxon>
        <taxon>Tripterygium</taxon>
    </lineage>
</organism>